<dbReference type="PANTHER" id="PTHR48046">
    <property type="entry name" value="UDP-GLYCOSYLTRANSFERASE 72E1"/>
    <property type="match status" value="1"/>
</dbReference>
<dbReference type="AlphaFoldDB" id="A0A438JH53"/>
<organism evidence="2 3">
    <name type="scientific">Vitis vinifera</name>
    <name type="common">Grape</name>
    <dbReference type="NCBI Taxonomy" id="29760"/>
    <lineage>
        <taxon>Eukaryota</taxon>
        <taxon>Viridiplantae</taxon>
        <taxon>Streptophyta</taxon>
        <taxon>Embryophyta</taxon>
        <taxon>Tracheophyta</taxon>
        <taxon>Spermatophyta</taxon>
        <taxon>Magnoliopsida</taxon>
        <taxon>eudicotyledons</taxon>
        <taxon>Gunneridae</taxon>
        <taxon>Pentapetalae</taxon>
        <taxon>rosids</taxon>
        <taxon>Vitales</taxon>
        <taxon>Vitaceae</taxon>
        <taxon>Viteae</taxon>
        <taxon>Vitis</taxon>
    </lineage>
</organism>
<evidence type="ECO:0000313" key="2">
    <source>
        <dbReference type="EMBL" id="RVX08278.1"/>
    </source>
</evidence>
<gene>
    <name evidence="2" type="primary">GT5_8</name>
    <name evidence="2" type="ORF">CK203_017658</name>
</gene>
<keyword evidence="1" id="KW-0328">Glycosyltransferase</keyword>
<dbReference type="SUPFAM" id="SSF53756">
    <property type="entry name" value="UDP-Glycosyltransferase/glycogen phosphorylase"/>
    <property type="match status" value="1"/>
</dbReference>
<keyword evidence="2" id="KW-0808">Transferase</keyword>
<dbReference type="GO" id="GO:0016757">
    <property type="term" value="F:glycosyltransferase activity"/>
    <property type="evidence" value="ECO:0007669"/>
    <property type="project" value="UniProtKB-KW"/>
</dbReference>
<dbReference type="Gene3D" id="3.40.50.2000">
    <property type="entry name" value="Glycogen Phosphorylase B"/>
    <property type="match status" value="1"/>
</dbReference>
<protein>
    <submittedName>
        <fullName evidence="2">Anthocyanidin 3-O-glucosyltransferase 5</fullName>
    </submittedName>
</protein>
<dbReference type="PANTHER" id="PTHR48046:SF1">
    <property type="entry name" value="GLYCOSYLTRANSFERASE-RELATED"/>
    <property type="match status" value="1"/>
</dbReference>
<accession>A0A438JH53</accession>
<reference evidence="2 3" key="1">
    <citation type="journal article" date="2018" name="PLoS Genet.">
        <title>Population sequencing reveals clonal diversity and ancestral inbreeding in the grapevine cultivar Chardonnay.</title>
        <authorList>
            <person name="Roach M.J."/>
            <person name="Johnson D.L."/>
            <person name="Bohlmann J."/>
            <person name="van Vuuren H.J."/>
            <person name="Jones S.J."/>
            <person name="Pretorius I.S."/>
            <person name="Schmidt S.A."/>
            <person name="Borneman A.R."/>
        </authorList>
    </citation>
    <scope>NUCLEOTIDE SEQUENCE [LARGE SCALE GENOMIC DNA]</scope>
    <source>
        <strain evidence="3">cv. Chardonnay</strain>
        <tissue evidence="2">Leaf</tissue>
    </source>
</reference>
<name>A0A438JH53_VITVI</name>
<dbReference type="Proteomes" id="UP000288805">
    <property type="component" value="Unassembled WGS sequence"/>
</dbReference>
<evidence type="ECO:0000313" key="3">
    <source>
        <dbReference type="Proteomes" id="UP000288805"/>
    </source>
</evidence>
<dbReference type="EMBL" id="QGNW01000042">
    <property type="protein sequence ID" value="RVX08278.1"/>
    <property type="molecule type" value="Genomic_DNA"/>
</dbReference>
<evidence type="ECO:0000256" key="1">
    <source>
        <dbReference type="ARBA" id="ARBA00022676"/>
    </source>
</evidence>
<sequence length="104" mass="11015">MESSKPHAVLLASPGLGHLIPVLELAKRLVTHHGFHVTVYAIAASASPVESQSLGSAASSKLLHVVELPPADISSLVDADAAVFTRIVVMMRETIPSFRQPSPR</sequence>
<comment type="caution">
    <text evidence="2">The sequence shown here is derived from an EMBL/GenBank/DDBJ whole genome shotgun (WGS) entry which is preliminary data.</text>
</comment>
<proteinExistence type="predicted"/>